<proteinExistence type="predicted"/>
<dbReference type="Proteomes" id="UP001329825">
    <property type="component" value="Chromosome 1"/>
</dbReference>
<dbReference type="RefSeq" id="XP_062787863.1">
    <property type="nucleotide sequence ID" value="XM_062931812.1"/>
</dbReference>
<reference evidence="2 3" key="1">
    <citation type="submission" date="2024-01" db="EMBL/GenBank/DDBJ databases">
        <title>Comparative genomics of Cryptococcus and Kwoniella reveals pathogenesis evolution and contrasting modes of karyotype evolution via chromosome fusion or intercentromeric recombination.</title>
        <authorList>
            <person name="Coelho M.A."/>
            <person name="David-Palma M."/>
            <person name="Shea T."/>
            <person name="Bowers K."/>
            <person name="McGinley-Smith S."/>
            <person name="Mohammad A.W."/>
            <person name="Gnirke A."/>
            <person name="Yurkov A.M."/>
            <person name="Nowrousian M."/>
            <person name="Sun S."/>
            <person name="Cuomo C.A."/>
            <person name="Heitman J."/>
        </authorList>
    </citation>
    <scope>NUCLEOTIDE SEQUENCE [LARGE SCALE GENOMIC DNA]</scope>
    <source>
        <strain evidence="2">CBS 11374</strain>
    </source>
</reference>
<dbReference type="PROSITE" id="PS51186">
    <property type="entry name" value="GNAT"/>
    <property type="match status" value="1"/>
</dbReference>
<accession>A0ABZ1CN56</accession>
<dbReference type="Gene3D" id="3.40.630.30">
    <property type="match status" value="1"/>
</dbReference>
<dbReference type="InterPro" id="IPR016181">
    <property type="entry name" value="Acyl_CoA_acyltransferase"/>
</dbReference>
<evidence type="ECO:0000313" key="2">
    <source>
        <dbReference type="EMBL" id="WRT63123.1"/>
    </source>
</evidence>
<gene>
    <name evidence="2" type="ORF">IL334_000026</name>
</gene>
<dbReference type="Pfam" id="PF13673">
    <property type="entry name" value="Acetyltransf_10"/>
    <property type="match status" value="1"/>
</dbReference>
<dbReference type="CDD" id="cd04301">
    <property type="entry name" value="NAT_SF"/>
    <property type="match status" value="1"/>
</dbReference>
<dbReference type="GeneID" id="87952157"/>
<evidence type="ECO:0000259" key="1">
    <source>
        <dbReference type="PROSITE" id="PS51186"/>
    </source>
</evidence>
<protein>
    <recommendedName>
        <fullName evidence="1">N-acetyltransferase domain-containing protein</fullName>
    </recommendedName>
</protein>
<feature type="domain" description="N-acetyltransferase" evidence="1">
    <location>
        <begin position="6"/>
        <end position="154"/>
    </location>
</feature>
<dbReference type="SUPFAM" id="SSF55729">
    <property type="entry name" value="Acyl-CoA N-acyltransferases (Nat)"/>
    <property type="match status" value="1"/>
</dbReference>
<dbReference type="InterPro" id="IPR000182">
    <property type="entry name" value="GNAT_dom"/>
</dbReference>
<name>A0ABZ1CN56_9TREE</name>
<keyword evidence="3" id="KW-1185">Reference proteome</keyword>
<dbReference type="EMBL" id="CP141881">
    <property type="protein sequence ID" value="WRT63123.1"/>
    <property type="molecule type" value="Genomic_DNA"/>
</dbReference>
<sequence>MRELPSHFVRVAETSEDIQRCMNIRKEVFIYEQGYDIRIETNEDDAESTHFLLLLGDNQAIGTVRVINSNGQLGRFAILKPYRGLGLGRPMIQAVHDYVQSEGGKEVWCQSQAGDPTNGGVDATGFYRRLGYVNRGGRYMKEGTEHQDMVISLIP</sequence>
<evidence type="ECO:0000313" key="3">
    <source>
        <dbReference type="Proteomes" id="UP001329825"/>
    </source>
</evidence>
<organism evidence="2 3">
    <name type="scientific">Kwoniella shivajii</name>
    <dbReference type="NCBI Taxonomy" id="564305"/>
    <lineage>
        <taxon>Eukaryota</taxon>
        <taxon>Fungi</taxon>
        <taxon>Dikarya</taxon>
        <taxon>Basidiomycota</taxon>
        <taxon>Agaricomycotina</taxon>
        <taxon>Tremellomycetes</taxon>
        <taxon>Tremellales</taxon>
        <taxon>Cryptococcaceae</taxon>
        <taxon>Kwoniella</taxon>
    </lineage>
</organism>